<evidence type="ECO:0000313" key="1">
    <source>
        <dbReference type="EMBL" id="MFB9328489.1"/>
    </source>
</evidence>
<proteinExistence type="predicted"/>
<comment type="caution">
    <text evidence="1">The sequence shown here is derived from an EMBL/GenBank/DDBJ whole genome shotgun (WGS) entry which is preliminary data.</text>
</comment>
<dbReference type="PANTHER" id="PTHR31118">
    <property type="entry name" value="CYCLASE-LIKE PROTEIN 2"/>
    <property type="match status" value="1"/>
</dbReference>
<dbReference type="InterPro" id="IPR037175">
    <property type="entry name" value="KFase_sf"/>
</dbReference>
<organism evidence="1 2">
    <name type="scientific">Paenibacillus aurantiacus</name>
    <dbReference type="NCBI Taxonomy" id="1936118"/>
    <lineage>
        <taxon>Bacteria</taxon>
        <taxon>Bacillati</taxon>
        <taxon>Bacillota</taxon>
        <taxon>Bacilli</taxon>
        <taxon>Bacillales</taxon>
        <taxon>Paenibacillaceae</taxon>
        <taxon>Paenibacillus</taxon>
    </lineage>
</organism>
<dbReference type="InterPro" id="IPR007325">
    <property type="entry name" value="KFase/CYL"/>
</dbReference>
<reference evidence="1 2" key="1">
    <citation type="submission" date="2024-09" db="EMBL/GenBank/DDBJ databases">
        <authorList>
            <person name="Sun Q."/>
            <person name="Mori K."/>
        </authorList>
    </citation>
    <scope>NUCLEOTIDE SEQUENCE [LARGE SCALE GENOMIC DNA]</scope>
    <source>
        <strain evidence="1 2">TISTR 2452</strain>
    </source>
</reference>
<dbReference type="EMBL" id="JBHMDO010000033">
    <property type="protein sequence ID" value="MFB9328489.1"/>
    <property type="molecule type" value="Genomic_DNA"/>
</dbReference>
<dbReference type="Pfam" id="PF04199">
    <property type="entry name" value="Cyclase"/>
    <property type="match status" value="1"/>
</dbReference>
<dbReference type="SUPFAM" id="SSF102198">
    <property type="entry name" value="Putative cyclase"/>
    <property type="match status" value="1"/>
</dbReference>
<dbReference type="GO" id="GO:0016787">
    <property type="term" value="F:hydrolase activity"/>
    <property type="evidence" value="ECO:0007669"/>
    <property type="project" value="UniProtKB-KW"/>
</dbReference>
<dbReference type="RefSeq" id="WP_377497829.1">
    <property type="nucleotide sequence ID" value="NZ_JBHMDO010000033.1"/>
</dbReference>
<name>A0ABV5KTH4_9BACL</name>
<dbReference type="PANTHER" id="PTHR31118:SF12">
    <property type="entry name" value="CYCLASE-LIKE PROTEIN 2"/>
    <property type="match status" value="1"/>
</dbReference>
<protein>
    <submittedName>
        <fullName evidence="1">Cyclase family protein</fullName>
        <ecNumber evidence="1">3.5.-.-</ecNumber>
    </submittedName>
</protein>
<gene>
    <name evidence="1" type="ORF">ACFFSY_21360</name>
</gene>
<dbReference type="EC" id="3.5.-.-" evidence="1"/>
<keyword evidence="2" id="KW-1185">Reference proteome</keyword>
<evidence type="ECO:0000313" key="2">
    <source>
        <dbReference type="Proteomes" id="UP001589747"/>
    </source>
</evidence>
<accession>A0ABV5KTH4</accession>
<dbReference type="Proteomes" id="UP001589747">
    <property type="component" value="Unassembled WGS sequence"/>
</dbReference>
<dbReference type="Gene3D" id="3.50.30.50">
    <property type="entry name" value="Putative cyclase"/>
    <property type="match status" value="1"/>
</dbReference>
<sequence>MIIDLTHLVEHGLPVYPGDAETTLVHDRQLHRDHYNNHLLTINMHAGTHMDGPMHLTDSTTYLNDYPVDRFVGKGCLIDAAFEREIDYRPEYEALIPEESIVVVHTGHGRLFGKPGYFEEYPVLTVPFAQLLARKRVKIVGLDTPSPDRYPFEVHRSLFANDVLILENLANVEKLVGAAAFEITALPLRIRADSSIARVIARIEKP</sequence>
<keyword evidence="1" id="KW-0378">Hydrolase</keyword>